<keyword evidence="6" id="KW-1185">Reference proteome</keyword>
<evidence type="ECO:0000256" key="3">
    <source>
        <dbReference type="PIRSR" id="PIRSR605502-1"/>
    </source>
</evidence>
<comment type="caution">
    <text evidence="5">The sequence shown here is derived from an EMBL/GenBank/DDBJ whole genome shotgun (WGS) entry which is preliminary data.</text>
</comment>
<feature type="binding site" evidence="3">
    <location>
        <position position="266"/>
    </location>
    <ligand>
        <name>Mg(2+)</name>
        <dbReference type="ChEBI" id="CHEBI:18420"/>
        <label>1</label>
    </ligand>
</feature>
<proteinExistence type="inferred from homology"/>
<keyword evidence="2" id="KW-0378">Hydrolase</keyword>
<gene>
    <name evidence="5" type="ORF">I7412_06450</name>
</gene>
<dbReference type="Proteomes" id="UP000604475">
    <property type="component" value="Unassembled WGS sequence"/>
</dbReference>
<feature type="binding site" evidence="3">
    <location>
        <position position="268"/>
    </location>
    <ligand>
        <name>Mg(2+)</name>
        <dbReference type="ChEBI" id="CHEBI:18420"/>
        <label>1</label>
    </ligand>
</feature>
<feature type="binding site" evidence="3">
    <location>
        <position position="68"/>
    </location>
    <ligand>
        <name>Mg(2+)</name>
        <dbReference type="ChEBI" id="CHEBI:18420"/>
        <label>1</label>
    </ligand>
</feature>
<dbReference type="Pfam" id="PF03747">
    <property type="entry name" value="ADP_ribosyl_GH"/>
    <property type="match status" value="1"/>
</dbReference>
<dbReference type="GO" id="GO:0046872">
    <property type="term" value="F:metal ion binding"/>
    <property type="evidence" value="ECO:0007669"/>
    <property type="project" value="UniProtKB-KW"/>
</dbReference>
<comment type="cofactor">
    <cofactor evidence="3">
        <name>Mg(2+)</name>
        <dbReference type="ChEBI" id="CHEBI:18420"/>
    </cofactor>
    <text evidence="3">Binds 2 magnesium ions per subunit.</text>
</comment>
<dbReference type="InterPro" id="IPR036705">
    <property type="entry name" value="Ribosyl_crysJ1_sf"/>
</dbReference>
<dbReference type="PANTHER" id="PTHR16222:SF24">
    <property type="entry name" value="ADP-RIBOSYLHYDROLASE ARH3"/>
    <property type="match status" value="1"/>
</dbReference>
<feature type="binding site" evidence="3">
    <location>
        <position position="70"/>
    </location>
    <ligand>
        <name>Mg(2+)</name>
        <dbReference type="ChEBI" id="CHEBI:18420"/>
        <label>1</label>
    </ligand>
</feature>
<dbReference type="InterPro" id="IPR005502">
    <property type="entry name" value="Ribosyl_crysJ1"/>
</dbReference>
<dbReference type="InterPro" id="IPR050792">
    <property type="entry name" value="ADP-ribosylglycohydrolase"/>
</dbReference>
<dbReference type="SUPFAM" id="SSF101478">
    <property type="entry name" value="ADP-ribosylglycohydrolase"/>
    <property type="match status" value="1"/>
</dbReference>
<comment type="similarity">
    <text evidence="1">Belongs to the ADP-ribosylglycohydrolase family.</text>
</comment>
<sequence length="322" mass="32616">MTARGRDGDDAGGTGRPPAGPAIAGALTAYACGDAFGLPWEGSAPGAAEPDRAIEIPARARWPRGGTSDDTALTLLVAEHLIACGGAGDPADLLRTLAGRAESIFGLGPSTVAAIRHFQRSGQLPAEGGRTNGAAMRALPAGWATPADAAELRRRWVVTLSSATHPSPDAQAAACVVAACASWAIEGVDGRALLAVALAEASALRKAGMNASLEELIRAIDQGAWTPPTTGVSLDPLETVGAVLHCVSATSTLESAMLTAVGLGGDTDTVAALVGGILARGRTSDQICAELTWNRHVLLPPPDSVRTLADGLAELRARPLPT</sequence>
<evidence type="ECO:0000256" key="4">
    <source>
        <dbReference type="SAM" id="MobiDB-lite"/>
    </source>
</evidence>
<evidence type="ECO:0000313" key="5">
    <source>
        <dbReference type="EMBL" id="MBL7626816.1"/>
    </source>
</evidence>
<evidence type="ECO:0000256" key="1">
    <source>
        <dbReference type="ARBA" id="ARBA00010702"/>
    </source>
</evidence>
<organism evidence="5 6">
    <name type="scientific">Frankia nepalensis</name>
    <dbReference type="NCBI Taxonomy" id="1836974"/>
    <lineage>
        <taxon>Bacteria</taxon>
        <taxon>Bacillati</taxon>
        <taxon>Actinomycetota</taxon>
        <taxon>Actinomycetes</taxon>
        <taxon>Frankiales</taxon>
        <taxon>Frankiaceae</taxon>
        <taxon>Frankia</taxon>
    </lineage>
</organism>
<dbReference type="GO" id="GO:0016787">
    <property type="term" value="F:hydrolase activity"/>
    <property type="evidence" value="ECO:0007669"/>
    <property type="project" value="UniProtKB-KW"/>
</dbReference>
<accession>A0A937RIX9</accession>
<keyword evidence="3" id="KW-0479">Metal-binding</keyword>
<dbReference type="PANTHER" id="PTHR16222">
    <property type="entry name" value="ADP-RIBOSYLGLYCOHYDROLASE"/>
    <property type="match status" value="1"/>
</dbReference>
<feature type="binding site" evidence="3">
    <location>
        <position position="269"/>
    </location>
    <ligand>
        <name>Mg(2+)</name>
        <dbReference type="ChEBI" id="CHEBI:18420"/>
        <label>1</label>
    </ligand>
</feature>
<dbReference type="PROSITE" id="PS51257">
    <property type="entry name" value="PROKAR_LIPOPROTEIN"/>
    <property type="match status" value="1"/>
</dbReference>
<protein>
    <submittedName>
        <fullName evidence="5">ADP-ribosylglycohydrolase family protein</fullName>
    </submittedName>
</protein>
<dbReference type="EMBL" id="JAEACQ010000149">
    <property type="protein sequence ID" value="MBL7626816.1"/>
    <property type="molecule type" value="Genomic_DNA"/>
</dbReference>
<keyword evidence="3" id="KW-0460">Magnesium</keyword>
<feature type="binding site" evidence="3">
    <location>
        <position position="69"/>
    </location>
    <ligand>
        <name>Mg(2+)</name>
        <dbReference type="ChEBI" id="CHEBI:18420"/>
        <label>1</label>
    </ligand>
</feature>
<name>A0A937RIX9_9ACTN</name>
<evidence type="ECO:0000313" key="6">
    <source>
        <dbReference type="Proteomes" id="UP000604475"/>
    </source>
</evidence>
<dbReference type="RefSeq" id="WP_203001102.1">
    <property type="nucleotide sequence ID" value="NZ_JADWYU010000084.1"/>
</dbReference>
<feature type="region of interest" description="Disordered" evidence="4">
    <location>
        <begin position="1"/>
        <end position="20"/>
    </location>
</feature>
<dbReference type="AlphaFoldDB" id="A0A937RIX9"/>
<reference evidence="5" key="1">
    <citation type="submission" date="2020-12" db="EMBL/GenBank/DDBJ databases">
        <title>Genomic characterization of non-nitrogen-fixing Frankia strains.</title>
        <authorList>
            <person name="Carlos-Shanley C."/>
            <person name="Guerra T."/>
            <person name="Hahn D."/>
        </authorList>
    </citation>
    <scope>NUCLEOTIDE SEQUENCE</scope>
    <source>
        <strain evidence="5">CN6</strain>
    </source>
</reference>
<dbReference type="Gene3D" id="1.10.4080.10">
    <property type="entry name" value="ADP-ribosylation/Crystallin J1"/>
    <property type="match status" value="1"/>
</dbReference>
<evidence type="ECO:0000256" key="2">
    <source>
        <dbReference type="ARBA" id="ARBA00022801"/>
    </source>
</evidence>